<gene>
    <name evidence="3" type="ORF">VitviT2T_001852</name>
</gene>
<evidence type="ECO:0000256" key="1">
    <source>
        <dbReference type="SAM" id="MobiDB-lite"/>
    </source>
</evidence>
<protein>
    <recommendedName>
        <fullName evidence="2">Neprosin activation peptide domain-containing protein</fullName>
    </recommendedName>
</protein>
<feature type="domain" description="Neprosin activation peptide" evidence="2">
    <location>
        <begin position="39"/>
        <end position="86"/>
    </location>
</feature>
<dbReference type="InterPro" id="IPR025521">
    <property type="entry name" value="Neprosin_propep"/>
</dbReference>
<keyword evidence="4" id="KW-1185">Reference proteome</keyword>
<sequence>MAAFLVFELGGVGGDTSTEEDMELERQLKFLNKPARKSFQDLDGSIYDCVDIDKQPALDHPLLKNNKIQMEPPSPPKEVINGNQASRSFVEPVGIGIKGAECPTRNSHHQKNPKGRSNMGKKTI</sequence>
<evidence type="ECO:0000313" key="3">
    <source>
        <dbReference type="EMBL" id="WJZ82059.1"/>
    </source>
</evidence>
<evidence type="ECO:0000313" key="4">
    <source>
        <dbReference type="Proteomes" id="UP001227230"/>
    </source>
</evidence>
<dbReference type="Pfam" id="PF14365">
    <property type="entry name" value="Neprosin_AP"/>
    <property type="match status" value="1"/>
</dbReference>
<proteinExistence type="predicted"/>
<reference evidence="3 4" key="1">
    <citation type="journal article" date="2023" name="Hortic Res">
        <title>The complete reference genome for grapevine (Vitis vinifera L.) genetics and breeding.</title>
        <authorList>
            <person name="Shi X."/>
            <person name="Cao S."/>
            <person name="Wang X."/>
            <person name="Huang S."/>
            <person name="Wang Y."/>
            <person name="Liu Z."/>
            <person name="Liu W."/>
            <person name="Leng X."/>
            <person name="Peng Y."/>
            <person name="Wang N."/>
            <person name="Wang Y."/>
            <person name="Ma Z."/>
            <person name="Xu X."/>
            <person name="Zhang F."/>
            <person name="Xue H."/>
            <person name="Zhong H."/>
            <person name="Wang Y."/>
            <person name="Zhang K."/>
            <person name="Velt A."/>
            <person name="Avia K."/>
            <person name="Holtgrawe D."/>
            <person name="Grimplet J."/>
            <person name="Matus J.T."/>
            <person name="Ware D."/>
            <person name="Wu X."/>
            <person name="Wang H."/>
            <person name="Liu C."/>
            <person name="Fang Y."/>
            <person name="Rustenholz C."/>
            <person name="Cheng Z."/>
            <person name="Xiao H."/>
            <person name="Zhou Y."/>
        </authorList>
    </citation>
    <scope>NUCLEOTIDE SEQUENCE [LARGE SCALE GENOMIC DNA]</scope>
    <source>
        <strain evidence="4">cv. Pinot noir / PN40024</strain>
        <tissue evidence="3">Leaf</tissue>
    </source>
</reference>
<dbReference type="Proteomes" id="UP001227230">
    <property type="component" value="Chromosome 2"/>
</dbReference>
<dbReference type="EMBL" id="CP126649">
    <property type="protein sequence ID" value="WJZ82059.1"/>
    <property type="molecule type" value="Genomic_DNA"/>
</dbReference>
<name>A0ABY9BHC5_VITVI</name>
<evidence type="ECO:0000259" key="2">
    <source>
        <dbReference type="Pfam" id="PF14365"/>
    </source>
</evidence>
<feature type="region of interest" description="Disordered" evidence="1">
    <location>
        <begin position="97"/>
        <end position="124"/>
    </location>
</feature>
<accession>A0ABY9BHC5</accession>
<organism evidence="3 4">
    <name type="scientific">Vitis vinifera</name>
    <name type="common">Grape</name>
    <dbReference type="NCBI Taxonomy" id="29760"/>
    <lineage>
        <taxon>Eukaryota</taxon>
        <taxon>Viridiplantae</taxon>
        <taxon>Streptophyta</taxon>
        <taxon>Embryophyta</taxon>
        <taxon>Tracheophyta</taxon>
        <taxon>Spermatophyta</taxon>
        <taxon>Magnoliopsida</taxon>
        <taxon>eudicotyledons</taxon>
        <taxon>Gunneridae</taxon>
        <taxon>Pentapetalae</taxon>
        <taxon>rosids</taxon>
        <taxon>Vitales</taxon>
        <taxon>Vitaceae</taxon>
        <taxon>Viteae</taxon>
        <taxon>Vitis</taxon>
    </lineage>
</organism>